<comment type="caution">
    <text evidence="3">The sequence shown here is derived from an EMBL/GenBank/DDBJ whole genome shotgun (WGS) entry which is preliminary data.</text>
</comment>
<keyword evidence="4" id="KW-1185">Reference proteome</keyword>
<reference evidence="3 4" key="1">
    <citation type="submission" date="2024-02" db="EMBL/GenBank/DDBJ databases">
        <title>Rhodopirellula caenicola NBRC 110016.</title>
        <authorList>
            <person name="Ichikawa N."/>
            <person name="Katano-Makiyama Y."/>
            <person name="Hidaka K."/>
        </authorList>
    </citation>
    <scope>NUCLEOTIDE SEQUENCE [LARGE SCALE GENOMIC DNA]</scope>
    <source>
        <strain evidence="3 4">NBRC 110016</strain>
    </source>
</reference>
<evidence type="ECO:0000256" key="2">
    <source>
        <dbReference type="SAM" id="Phobius"/>
    </source>
</evidence>
<feature type="transmembrane region" description="Helical" evidence="2">
    <location>
        <begin position="467"/>
        <end position="484"/>
    </location>
</feature>
<organism evidence="3 4">
    <name type="scientific">Novipirellula caenicola</name>
    <dbReference type="NCBI Taxonomy" id="1536901"/>
    <lineage>
        <taxon>Bacteria</taxon>
        <taxon>Pseudomonadati</taxon>
        <taxon>Planctomycetota</taxon>
        <taxon>Planctomycetia</taxon>
        <taxon>Pirellulales</taxon>
        <taxon>Pirellulaceae</taxon>
        <taxon>Novipirellula</taxon>
    </lineage>
</organism>
<dbReference type="Proteomes" id="UP001416858">
    <property type="component" value="Unassembled WGS sequence"/>
</dbReference>
<accession>A0ABP9VMF5</accession>
<evidence type="ECO:0000256" key="1">
    <source>
        <dbReference type="SAM" id="MobiDB-lite"/>
    </source>
</evidence>
<feature type="region of interest" description="Disordered" evidence="1">
    <location>
        <begin position="1"/>
        <end position="23"/>
    </location>
</feature>
<feature type="transmembrane region" description="Helical" evidence="2">
    <location>
        <begin position="77"/>
        <end position="98"/>
    </location>
</feature>
<feature type="transmembrane region" description="Helical" evidence="2">
    <location>
        <begin position="255"/>
        <end position="274"/>
    </location>
</feature>
<feature type="transmembrane region" description="Helical" evidence="2">
    <location>
        <begin position="496"/>
        <end position="515"/>
    </location>
</feature>
<gene>
    <name evidence="3" type="ORF">Rcae01_01838</name>
</gene>
<evidence type="ECO:0000313" key="3">
    <source>
        <dbReference type="EMBL" id="GAA5506385.1"/>
    </source>
</evidence>
<feature type="transmembrane region" description="Helical" evidence="2">
    <location>
        <begin position="202"/>
        <end position="224"/>
    </location>
</feature>
<feature type="transmembrane region" description="Helical" evidence="2">
    <location>
        <begin position="35"/>
        <end position="57"/>
    </location>
</feature>
<protein>
    <recommendedName>
        <fullName evidence="5">Glycosyltransferase RgtA/B/C/D-like domain-containing protein</fullName>
    </recommendedName>
</protein>
<proteinExistence type="predicted"/>
<feature type="transmembrane region" description="Helical" evidence="2">
    <location>
        <begin position="372"/>
        <end position="394"/>
    </location>
</feature>
<evidence type="ECO:0008006" key="5">
    <source>
        <dbReference type="Google" id="ProtNLM"/>
    </source>
</evidence>
<feature type="transmembrane region" description="Helical" evidence="2">
    <location>
        <begin position="286"/>
        <end position="313"/>
    </location>
</feature>
<keyword evidence="2" id="KW-0472">Membrane</keyword>
<feature type="transmembrane region" description="Helical" evidence="2">
    <location>
        <begin position="406"/>
        <end position="423"/>
    </location>
</feature>
<name>A0ABP9VMF5_9BACT</name>
<sequence>MTESSEPTPSVPRPPVPDLPASSSTTSCPLVSWPLVRWCSVFALLLFALLAILPASLYESVLKRQSGGSAELIIPLLPRFFTGLSLLAAFVAIASWFVGDKLDRALWRLVTQLTRSSRMPDDRRSYVHEAVGWGLVCSVMVLAFDWPAIVWGYFESDDFNLLIDNRTLGFPEVIYATMNDHVYPLGRILIRGFHWTFGTHAVAYNLLAVGTLISLVWSGCLYLRQAGISRLGTLIFACFLVGWTLWGELTSGEYILLMHESLMTAALLVGWATLRFRATHAWRYYVLTSLLVGYACFINISGFWVACAAVVFLTCDIVANSASNPLRQLGQHWRHYLAIGVPMVMAIAFYYHAYHHPDGPRFLSAAGPQRGLMGLTLQWFYTVTTSLISVPLAIPHHLVDFGLLEFAMIASAVVFAAMVLMALPSLPCRSVRFQLVAVLMIMSGVVLMVCLGRPVPGIGHVIPPKYLFMPYTWTCIAIAIAFDGGWQRVPNQWRLLYVKLGLLCLLFAWTSHGVASGLGSRGMPFFETTRGGEIREHQLEFAAMQELRQTIFTPLDKSSESMLRIVDIQGDTLAREFPALRFPWGYEPQLSYMVDVLSDQPTRYQFLYSTDLTFPSPTVSRSLYKSVSPEFIDLIQTSEEANRLYSLPARLIAEARPTNSAEIESETPLLSIVDAVESEQQATGKWIVQSDGRAKIVLRYPEWKSDERSQLQMTIHPPQPTQDAETAALMLSFRSPLFTGETKHFLPAADDSGAVQTIDLLQLPSFSLSEKIEFLSIDLQRSGVYRIEHLSVSAAPSP</sequence>
<feature type="transmembrane region" description="Helical" evidence="2">
    <location>
        <begin position="231"/>
        <end position="249"/>
    </location>
</feature>
<keyword evidence="2" id="KW-0812">Transmembrane</keyword>
<feature type="transmembrane region" description="Helical" evidence="2">
    <location>
        <begin position="435"/>
        <end position="455"/>
    </location>
</feature>
<dbReference type="EMBL" id="BAABRO010000003">
    <property type="protein sequence ID" value="GAA5506385.1"/>
    <property type="molecule type" value="Genomic_DNA"/>
</dbReference>
<feature type="transmembrane region" description="Helical" evidence="2">
    <location>
        <begin position="333"/>
        <end position="351"/>
    </location>
</feature>
<keyword evidence="2" id="KW-1133">Transmembrane helix</keyword>
<feature type="compositionally biased region" description="Pro residues" evidence="1">
    <location>
        <begin position="9"/>
        <end position="18"/>
    </location>
</feature>
<evidence type="ECO:0000313" key="4">
    <source>
        <dbReference type="Proteomes" id="UP001416858"/>
    </source>
</evidence>
<feature type="transmembrane region" description="Helical" evidence="2">
    <location>
        <begin position="130"/>
        <end position="154"/>
    </location>
</feature>